<keyword evidence="1" id="KW-0175">Coiled coil</keyword>
<feature type="domain" description="DnaJ homologue subfamily C member 28 conserved" evidence="2">
    <location>
        <begin position="7"/>
        <end position="73"/>
    </location>
</feature>
<reference evidence="3 4" key="1">
    <citation type="submission" date="2021-01" db="EMBL/GenBank/DDBJ databases">
        <title>Genomic Encyclopedia of Type Strains, Phase IV (KMG-IV): sequencing the most valuable type-strain genomes for metagenomic binning, comparative biology and taxonomic classification.</title>
        <authorList>
            <person name="Goeker M."/>
        </authorList>
    </citation>
    <scope>NUCLEOTIDE SEQUENCE [LARGE SCALE GENOMIC DNA]</scope>
    <source>
        <strain evidence="3 4">DSM 23711</strain>
    </source>
</reference>
<dbReference type="PANTHER" id="PTHR39158">
    <property type="entry name" value="OS08G0560600 PROTEIN"/>
    <property type="match status" value="1"/>
</dbReference>
<feature type="coiled-coil region" evidence="1">
    <location>
        <begin position="66"/>
        <end position="102"/>
    </location>
</feature>
<dbReference type="PANTHER" id="PTHR39158:SF1">
    <property type="entry name" value="DNAJ HOMOLOG SUBFAMILY C MEMBER 28"/>
    <property type="match status" value="1"/>
</dbReference>
<gene>
    <name evidence="3" type="ORF">JOC48_002916</name>
</gene>
<evidence type="ECO:0000256" key="1">
    <source>
        <dbReference type="SAM" id="Coils"/>
    </source>
</evidence>
<dbReference type="InterPro" id="IPR052573">
    <property type="entry name" value="DnaJ_C_subfamily_28"/>
</dbReference>
<dbReference type="Proteomes" id="UP001296943">
    <property type="component" value="Unassembled WGS sequence"/>
</dbReference>
<organism evidence="3 4">
    <name type="scientific">Aquibacillus albus</name>
    <dbReference type="NCBI Taxonomy" id="1168171"/>
    <lineage>
        <taxon>Bacteria</taxon>
        <taxon>Bacillati</taxon>
        <taxon>Bacillota</taxon>
        <taxon>Bacilli</taxon>
        <taxon>Bacillales</taxon>
        <taxon>Bacillaceae</taxon>
        <taxon>Aquibacillus</taxon>
    </lineage>
</organism>
<evidence type="ECO:0000313" key="3">
    <source>
        <dbReference type="EMBL" id="MBM7572412.1"/>
    </source>
</evidence>
<dbReference type="RefSeq" id="WP_204500786.1">
    <property type="nucleotide sequence ID" value="NZ_JAFBDR010000017.1"/>
</dbReference>
<dbReference type="EMBL" id="JAFBDR010000017">
    <property type="protein sequence ID" value="MBM7572412.1"/>
    <property type="molecule type" value="Genomic_DNA"/>
</dbReference>
<accession>A0ABS2N2R1</accession>
<proteinExistence type="predicted"/>
<keyword evidence="4" id="KW-1185">Reference proteome</keyword>
<name>A0ABS2N2R1_9BACI</name>
<dbReference type="InterPro" id="IPR018961">
    <property type="entry name" value="DnaJ_homolog_subfam-C_membr-28"/>
</dbReference>
<evidence type="ECO:0000313" key="4">
    <source>
        <dbReference type="Proteomes" id="UP001296943"/>
    </source>
</evidence>
<protein>
    <recommendedName>
        <fullName evidence="2">DnaJ homologue subfamily C member 28 conserved domain-containing protein</fullName>
    </recommendedName>
</protein>
<sequence>MDFVSLMAEEKIKKAIEEGDLDNLPGKGKPLKLEDISAIPEDLRTSYHMMKNSGYLPEEVKVNKELVSLRELINACKDDTEKAELEKKLTEKELQFKLLMEKTKRNQTSAYRKYSGKINKLFGENYGASFHK</sequence>
<comment type="caution">
    <text evidence="3">The sequence shown here is derived from an EMBL/GenBank/DDBJ whole genome shotgun (WGS) entry which is preliminary data.</text>
</comment>
<dbReference type="Pfam" id="PF09350">
    <property type="entry name" value="DJC28_CD"/>
    <property type="match status" value="1"/>
</dbReference>
<evidence type="ECO:0000259" key="2">
    <source>
        <dbReference type="Pfam" id="PF09350"/>
    </source>
</evidence>